<feature type="transmembrane region" description="Helical" evidence="8">
    <location>
        <begin position="134"/>
        <end position="156"/>
    </location>
</feature>
<feature type="transmembrane region" description="Helical" evidence="8">
    <location>
        <begin position="44"/>
        <end position="64"/>
    </location>
</feature>
<dbReference type="PANTHER" id="PTHR32024:SF1">
    <property type="entry name" value="KTR SYSTEM POTASSIUM UPTAKE PROTEIN B"/>
    <property type="match status" value="1"/>
</dbReference>
<dbReference type="PANTHER" id="PTHR32024">
    <property type="entry name" value="TRK SYSTEM POTASSIUM UPTAKE PROTEIN TRKG-RELATED"/>
    <property type="match status" value="1"/>
</dbReference>
<organism evidence="9 10">
    <name type="scientific">Natronomicrosphaera hydrolytica</name>
    <dbReference type="NCBI Taxonomy" id="3242702"/>
    <lineage>
        <taxon>Bacteria</taxon>
        <taxon>Pseudomonadati</taxon>
        <taxon>Planctomycetota</taxon>
        <taxon>Phycisphaerae</taxon>
        <taxon>Phycisphaerales</taxon>
        <taxon>Phycisphaeraceae</taxon>
        <taxon>Natronomicrosphaera</taxon>
    </lineage>
</organism>
<proteinExistence type="predicted"/>
<feature type="transmembrane region" description="Helical" evidence="8">
    <location>
        <begin position="201"/>
        <end position="227"/>
    </location>
</feature>
<reference evidence="9 10" key="1">
    <citation type="submission" date="2024-08" db="EMBL/GenBank/DDBJ databases">
        <title>Whole-genome sequencing of halo(alkali)philic microorganisms from hypersaline lakes.</title>
        <authorList>
            <person name="Sorokin D.Y."/>
            <person name="Merkel A.Y."/>
            <person name="Messina E."/>
            <person name="Yakimov M."/>
        </authorList>
    </citation>
    <scope>NUCLEOTIDE SEQUENCE [LARGE SCALE GENOMIC DNA]</scope>
    <source>
        <strain evidence="9 10">AB-hyl4</strain>
    </source>
</reference>
<sequence>MPYGRLPEPPKVRLRPMVHRVGLTAAAAACIVFEHGFYEPRIPLWLIHGIQGLMLALFAGDMFWRARRRREPVPGASATWFDASLLVGAAVGGVGALVGIDIAWRLVEVAAGVLFFMELWRLNVALARVLRRPGLLLPMSFFVLILIGTVLLKAPVAVPAGERLSWPDAIFTMTSAVCVTGLTVRDTATTFTPYGHTVIGIFIQLGGLGIIIFGSVLALMFGRTLSLREDVSLSQMLHDQPLQDITRFVRFIVVAALTVELLAALIMMPMWEPPPGETYTLQQRFGMGMFHAVSAFCNAGFDLTGDSMVPYRFAPLAHLVIIPLVIFGSIGFPVLDNLWRVGKAKVVLWLRRPRVVWRPLTPFERPVALSDRPRLNLHTKIVLATSGIVYVVGFVVLMAAKLIPYLHPDLTHGVPHGPDSSQPLTLAIVWQSFLDASFLSFSSRTAGFNSMPMEELSMAGRFTTMVLMLIGGSPGGTAGGAKSTVVALLVLSVFATLRGRRETEAFGRTISDSMVRRAATLGICYIALASVVTVLLSISEGDRHTFEAILFDSISATAVTGLSLGVTDDITEFGKGVVIVTMFLGRVGPLTLLGALMLTGRKRRPYGYAHEDVVLG</sequence>
<comment type="caution">
    <text evidence="9">The sequence shown here is derived from an EMBL/GenBank/DDBJ whole genome shotgun (WGS) entry which is preliminary data.</text>
</comment>
<evidence type="ECO:0000256" key="8">
    <source>
        <dbReference type="SAM" id="Phobius"/>
    </source>
</evidence>
<feature type="transmembrane region" description="Helical" evidence="8">
    <location>
        <begin position="248"/>
        <end position="271"/>
    </location>
</feature>
<evidence type="ECO:0000256" key="4">
    <source>
        <dbReference type="ARBA" id="ARBA00022692"/>
    </source>
</evidence>
<feature type="transmembrane region" description="Helical" evidence="8">
    <location>
        <begin position="478"/>
        <end position="497"/>
    </location>
</feature>
<keyword evidence="6" id="KW-0406">Ion transport</keyword>
<feature type="transmembrane region" description="Helical" evidence="8">
    <location>
        <begin position="76"/>
        <end position="96"/>
    </location>
</feature>
<keyword evidence="2" id="KW-0813">Transport</keyword>
<accession>A0ABV4U7E1</accession>
<feature type="transmembrane region" description="Helical" evidence="8">
    <location>
        <begin position="21"/>
        <end position="38"/>
    </location>
</feature>
<evidence type="ECO:0000256" key="2">
    <source>
        <dbReference type="ARBA" id="ARBA00022448"/>
    </source>
</evidence>
<evidence type="ECO:0000256" key="7">
    <source>
        <dbReference type="ARBA" id="ARBA00023136"/>
    </source>
</evidence>
<comment type="subcellular location">
    <subcellularLocation>
        <location evidence="1">Cell membrane</location>
        <topology evidence="1">Multi-pass membrane protein</topology>
    </subcellularLocation>
</comment>
<keyword evidence="10" id="KW-1185">Reference proteome</keyword>
<evidence type="ECO:0000256" key="6">
    <source>
        <dbReference type="ARBA" id="ARBA00023065"/>
    </source>
</evidence>
<dbReference type="RefSeq" id="WP_425346441.1">
    <property type="nucleotide sequence ID" value="NZ_JBGUBD010000009.1"/>
</dbReference>
<evidence type="ECO:0000256" key="1">
    <source>
        <dbReference type="ARBA" id="ARBA00004651"/>
    </source>
</evidence>
<feature type="transmembrane region" description="Helical" evidence="8">
    <location>
        <begin position="577"/>
        <end position="598"/>
    </location>
</feature>
<feature type="transmembrane region" description="Helical" evidence="8">
    <location>
        <begin position="518"/>
        <end position="538"/>
    </location>
</feature>
<gene>
    <name evidence="9" type="ORF">ACERK3_14630</name>
</gene>
<keyword evidence="7 8" id="KW-0472">Membrane</keyword>
<keyword evidence="4 8" id="KW-0812">Transmembrane</keyword>
<dbReference type="InterPro" id="IPR003445">
    <property type="entry name" value="Cat_transpt"/>
</dbReference>
<dbReference type="Pfam" id="PF02386">
    <property type="entry name" value="TrkH"/>
    <property type="match status" value="1"/>
</dbReference>
<feature type="transmembrane region" description="Helical" evidence="8">
    <location>
        <begin position="381"/>
        <end position="403"/>
    </location>
</feature>
<name>A0ABV4U7E1_9BACT</name>
<evidence type="ECO:0000313" key="10">
    <source>
        <dbReference type="Proteomes" id="UP001575105"/>
    </source>
</evidence>
<evidence type="ECO:0000256" key="3">
    <source>
        <dbReference type="ARBA" id="ARBA00022475"/>
    </source>
</evidence>
<evidence type="ECO:0000313" key="9">
    <source>
        <dbReference type="EMBL" id="MFA9479522.1"/>
    </source>
</evidence>
<dbReference type="EMBL" id="JBGUBD010000009">
    <property type="protein sequence ID" value="MFA9479522.1"/>
    <property type="molecule type" value="Genomic_DNA"/>
</dbReference>
<dbReference type="Proteomes" id="UP001575105">
    <property type="component" value="Unassembled WGS sequence"/>
</dbReference>
<feature type="transmembrane region" description="Helical" evidence="8">
    <location>
        <begin position="102"/>
        <end position="122"/>
    </location>
</feature>
<feature type="transmembrane region" description="Helical" evidence="8">
    <location>
        <begin position="316"/>
        <end position="335"/>
    </location>
</feature>
<keyword evidence="3" id="KW-1003">Cell membrane</keyword>
<keyword evidence="5 8" id="KW-1133">Transmembrane helix</keyword>
<protein>
    <submittedName>
        <fullName evidence="9">TrkH family potassium uptake protein</fullName>
    </submittedName>
</protein>
<evidence type="ECO:0000256" key="5">
    <source>
        <dbReference type="ARBA" id="ARBA00022989"/>
    </source>
</evidence>